<organism evidence="2 3">
    <name type="scientific">Romanomermis culicivorax</name>
    <name type="common">Nematode worm</name>
    <dbReference type="NCBI Taxonomy" id="13658"/>
    <lineage>
        <taxon>Eukaryota</taxon>
        <taxon>Metazoa</taxon>
        <taxon>Ecdysozoa</taxon>
        <taxon>Nematoda</taxon>
        <taxon>Enoplea</taxon>
        <taxon>Dorylaimia</taxon>
        <taxon>Mermithida</taxon>
        <taxon>Mermithoidea</taxon>
        <taxon>Mermithidae</taxon>
        <taxon>Romanomermis</taxon>
    </lineage>
</organism>
<protein>
    <submittedName>
        <fullName evidence="3">Uncharacterized protein</fullName>
    </submittedName>
</protein>
<accession>A0A915JRC1</accession>
<dbReference type="AlphaFoldDB" id="A0A915JRC1"/>
<dbReference type="Proteomes" id="UP000887565">
    <property type="component" value="Unplaced"/>
</dbReference>
<keyword evidence="1" id="KW-0732">Signal</keyword>
<feature type="chain" id="PRO_5036778981" evidence="1">
    <location>
        <begin position="18"/>
        <end position="81"/>
    </location>
</feature>
<feature type="signal peptide" evidence="1">
    <location>
        <begin position="1"/>
        <end position="17"/>
    </location>
</feature>
<dbReference type="WBParaSite" id="nRc.2.0.1.t28644-RA">
    <property type="protein sequence ID" value="nRc.2.0.1.t28644-RA"/>
    <property type="gene ID" value="nRc.2.0.1.g28644"/>
</dbReference>
<name>A0A915JRC1_ROMCU</name>
<reference evidence="3" key="1">
    <citation type="submission" date="2022-11" db="UniProtKB">
        <authorList>
            <consortium name="WormBaseParasite"/>
        </authorList>
    </citation>
    <scope>IDENTIFICATION</scope>
</reference>
<sequence length="81" mass="9327">MGTLISLLVQWLISGNAFDPYIVNFMSNQWQRGVVILKAVVDSKFVQWRNGEVEKFDDPVTQVTLRGRDDGCLKAFWVIEH</sequence>
<evidence type="ECO:0000313" key="3">
    <source>
        <dbReference type="WBParaSite" id="nRc.2.0.1.t28644-RA"/>
    </source>
</evidence>
<evidence type="ECO:0000313" key="2">
    <source>
        <dbReference type="Proteomes" id="UP000887565"/>
    </source>
</evidence>
<evidence type="ECO:0000256" key="1">
    <source>
        <dbReference type="SAM" id="SignalP"/>
    </source>
</evidence>
<proteinExistence type="predicted"/>
<keyword evidence="2" id="KW-1185">Reference proteome</keyword>